<reference evidence="1" key="1">
    <citation type="journal article" date="2023" name="G3 (Bethesda)">
        <title>Whole genome assembly and annotation of the endangered Caribbean coral Acropora cervicornis.</title>
        <authorList>
            <person name="Selwyn J.D."/>
            <person name="Vollmer S.V."/>
        </authorList>
    </citation>
    <scope>NUCLEOTIDE SEQUENCE</scope>
    <source>
        <strain evidence="1">K2</strain>
    </source>
</reference>
<evidence type="ECO:0000313" key="1">
    <source>
        <dbReference type="EMBL" id="KAK2551054.1"/>
    </source>
</evidence>
<organism evidence="1 2">
    <name type="scientific">Acropora cervicornis</name>
    <name type="common">Staghorn coral</name>
    <dbReference type="NCBI Taxonomy" id="6130"/>
    <lineage>
        <taxon>Eukaryota</taxon>
        <taxon>Metazoa</taxon>
        <taxon>Cnidaria</taxon>
        <taxon>Anthozoa</taxon>
        <taxon>Hexacorallia</taxon>
        <taxon>Scleractinia</taxon>
        <taxon>Astrocoeniina</taxon>
        <taxon>Acroporidae</taxon>
        <taxon>Acropora</taxon>
    </lineage>
</organism>
<comment type="caution">
    <text evidence="1">The sequence shown here is derived from an EMBL/GenBank/DDBJ whole genome shotgun (WGS) entry which is preliminary data.</text>
</comment>
<reference evidence="1" key="2">
    <citation type="journal article" date="2023" name="Science">
        <title>Genomic signatures of disease resistance in endangered staghorn corals.</title>
        <authorList>
            <person name="Vollmer S.V."/>
            <person name="Selwyn J.D."/>
            <person name="Despard B.A."/>
            <person name="Roesel C.L."/>
        </authorList>
    </citation>
    <scope>NUCLEOTIDE SEQUENCE</scope>
    <source>
        <strain evidence="1">K2</strain>
    </source>
</reference>
<dbReference type="AlphaFoldDB" id="A0AAD9PXU2"/>
<proteinExistence type="predicted"/>
<evidence type="ECO:0000313" key="2">
    <source>
        <dbReference type="Proteomes" id="UP001249851"/>
    </source>
</evidence>
<keyword evidence="2" id="KW-1185">Reference proteome</keyword>
<dbReference type="EMBL" id="JARQWQ010000102">
    <property type="protein sequence ID" value="KAK2551054.1"/>
    <property type="molecule type" value="Genomic_DNA"/>
</dbReference>
<sequence>MIKLREETLAGKKGRGELSDKRRPIMIKELEILRDLVAKDKSVDNEVREFATDSDLKKHPSKFLSVCQNVVLNNERLEMDFRLIVVSIVEVEAASDEDIVNGLFRALVSKLANTRINEFLNARMERQLKDQGKVVDADEMLRPRLKAYTLATKRK</sequence>
<accession>A0AAD9PXU2</accession>
<protein>
    <submittedName>
        <fullName evidence="1">Uncharacterized protein</fullName>
    </submittedName>
</protein>
<name>A0AAD9PXU2_ACRCE</name>
<dbReference type="Proteomes" id="UP001249851">
    <property type="component" value="Unassembled WGS sequence"/>
</dbReference>
<gene>
    <name evidence="1" type="ORF">P5673_028112</name>
</gene>